<dbReference type="Proteomes" id="UP000203626">
    <property type="component" value="Segment"/>
</dbReference>
<keyword evidence="2" id="KW-1185">Reference proteome</keyword>
<dbReference type="EMBL" id="KU980965">
    <property type="protein sequence ID" value="ANS71182.1"/>
    <property type="molecule type" value="Genomic_DNA"/>
</dbReference>
<name>A0A1B1MRJ5_9POXV</name>
<accession>A0A1B1MRJ5</accession>
<dbReference type="KEGG" id="vg:28340425"/>
<evidence type="ECO:0000313" key="2">
    <source>
        <dbReference type="Proteomes" id="UP000203626"/>
    </source>
</evidence>
<dbReference type="GeneID" id="28340425"/>
<gene>
    <name evidence="1" type="ORF">PTPV-Aus-098</name>
</gene>
<protein>
    <submittedName>
        <fullName evidence="1">Uncharacterized protein</fullName>
    </submittedName>
</protein>
<organism evidence="1 2">
    <name type="scientific">Pteropox virus</name>
    <dbReference type="NCBI Taxonomy" id="1873698"/>
    <lineage>
        <taxon>Viruses</taxon>
        <taxon>Varidnaviria</taxon>
        <taxon>Bamfordvirae</taxon>
        <taxon>Nucleocytoviricota</taxon>
        <taxon>Pokkesviricetes</taxon>
        <taxon>Chitovirales</taxon>
        <taxon>Poxviridae</taxon>
        <taxon>Chordopoxvirinae</taxon>
        <taxon>Pteropopoxvirus</taxon>
        <taxon>Pteropopoxvirus pteropox</taxon>
    </lineage>
</organism>
<dbReference type="OrthoDB" id="37399at10239"/>
<reference evidence="1 2" key="1">
    <citation type="journal article" date="2016" name="J. Gen. Virol.">
        <title>Genomic characterization of a novel poxvirus from a flying fox: evidence for a new genus?</title>
        <authorList>
            <person name="O'Dea M.A."/>
            <person name="Tu S.L."/>
            <person name="Pang S."/>
            <person name="De Ridder T."/>
            <person name="Jackson B."/>
            <person name="Upton C."/>
        </authorList>
    </citation>
    <scope>NUCLEOTIDE SEQUENCE [LARGE SCALE GENOMIC DNA]</scope>
    <source>
        <strain evidence="1 2">Australia</strain>
    </source>
</reference>
<evidence type="ECO:0000313" key="1">
    <source>
        <dbReference type="EMBL" id="ANS71182.1"/>
    </source>
</evidence>
<sequence>MDLRSKFAETLKKAQMVTFPQSSVLYTLNQPPPVPPKTCPSMNIDAPHNATEQYYQSLLRSNQQPSCPAPSTSQRGVRVLPPLPPTYDDAKCMPTPNTQPTCPMQPPTCPINPSLPPAPPLPSPRQFPQNPLPLLPQPFSQDNIYDIPVCRTTVEKDVTVSEQAKNTVDNIKTSIKQSSAEAKDNPIVYPSSVESPGAIAAKPLTPVDPPQSVKDLTSAMRTIESSNKVKQVDISGLHAALMNRMRSLNPDLKPDDDNDDFN</sequence>
<proteinExistence type="predicted"/>
<dbReference type="RefSeq" id="YP_009268813.1">
    <property type="nucleotide sequence ID" value="NC_030656.1"/>
</dbReference>